<evidence type="ECO:0000259" key="5">
    <source>
        <dbReference type="PROSITE" id="PS51063"/>
    </source>
</evidence>
<name>A0A6S6TTL4_9BACT</name>
<dbReference type="GO" id="GO:0005829">
    <property type="term" value="C:cytosol"/>
    <property type="evidence" value="ECO:0007669"/>
    <property type="project" value="TreeGrafter"/>
</dbReference>
<organism evidence="6">
    <name type="scientific">uncultured Sulfurovum sp</name>
    <dbReference type="NCBI Taxonomy" id="269237"/>
    <lineage>
        <taxon>Bacteria</taxon>
        <taxon>Pseudomonadati</taxon>
        <taxon>Campylobacterota</taxon>
        <taxon>Epsilonproteobacteria</taxon>
        <taxon>Campylobacterales</taxon>
        <taxon>Sulfurovaceae</taxon>
        <taxon>Sulfurovum</taxon>
        <taxon>environmental samples</taxon>
    </lineage>
</organism>
<evidence type="ECO:0000256" key="1">
    <source>
        <dbReference type="ARBA" id="ARBA00023015"/>
    </source>
</evidence>
<dbReference type="InterPro" id="IPR014710">
    <property type="entry name" value="RmlC-like_jellyroll"/>
</dbReference>
<dbReference type="InterPro" id="IPR050397">
    <property type="entry name" value="Env_Response_Regulators"/>
</dbReference>
<evidence type="ECO:0000256" key="3">
    <source>
        <dbReference type="ARBA" id="ARBA00023163"/>
    </source>
</evidence>
<feature type="domain" description="HTH crp-type" evidence="5">
    <location>
        <begin position="142"/>
        <end position="204"/>
    </location>
</feature>
<dbReference type="SMART" id="SM00419">
    <property type="entry name" value="HTH_CRP"/>
    <property type="match status" value="1"/>
</dbReference>
<dbReference type="SMART" id="SM00100">
    <property type="entry name" value="cNMP"/>
    <property type="match status" value="1"/>
</dbReference>
<dbReference type="PANTHER" id="PTHR24567">
    <property type="entry name" value="CRP FAMILY TRANSCRIPTIONAL REGULATORY PROTEIN"/>
    <property type="match status" value="1"/>
</dbReference>
<keyword evidence="2" id="KW-0238">DNA-binding</keyword>
<dbReference type="InterPro" id="IPR018490">
    <property type="entry name" value="cNMP-bd_dom_sf"/>
</dbReference>
<accession>A0A6S6TTL4</accession>
<dbReference type="PANTHER" id="PTHR24567:SF26">
    <property type="entry name" value="REGULATORY PROTEIN YEIL"/>
    <property type="match status" value="1"/>
</dbReference>
<protein>
    <submittedName>
        <fullName evidence="6">Transcriptional regulator, Crp/Fnr family</fullName>
    </submittedName>
</protein>
<dbReference type="InterPro" id="IPR000595">
    <property type="entry name" value="cNMP-bd_dom"/>
</dbReference>
<dbReference type="CDD" id="cd00038">
    <property type="entry name" value="CAP_ED"/>
    <property type="match status" value="1"/>
</dbReference>
<dbReference type="Gene3D" id="1.10.10.10">
    <property type="entry name" value="Winged helix-like DNA-binding domain superfamily/Winged helix DNA-binding domain"/>
    <property type="match status" value="1"/>
</dbReference>
<dbReference type="Gene3D" id="2.60.120.10">
    <property type="entry name" value="Jelly Rolls"/>
    <property type="match status" value="1"/>
</dbReference>
<dbReference type="PROSITE" id="PS50042">
    <property type="entry name" value="CNMP_BINDING_3"/>
    <property type="match status" value="1"/>
</dbReference>
<sequence>MFKLKDIPLFSSLDDKQLTQLQSDVHIHQYDKGSIVFYEGDQSEYLYILLEGDVRLYKTSPKGKQIHMHNFLAPAAIAISVACEKIPFPATCELLTDGYIGLLPLEKFDVCLNNVDFSSAMVKALGQRMQLVSNLLHKETVYSSEAKIADILNSNPSIFKRLKNTEIAGMLNITPETLSRVLTKLKKENIIRIDSHEVTIMNTDALQKIIHTNGIESKF</sequence>
<evidence type="ECO:0000259" key="4">
    <source>
        <dbReference type="PROSITE" id="PS50042"/>
    </source>
</evidence>
<keyword evidence="1" id="KW-0805">Transcription regulation</keyword>
<dbReference type="SUPFAM" id="SSF46785">
    <property type="entry name" value="Winged helix' DNA-binding domain"/>
    <property type="match status" value="1"/>
</dbReference>
<gene>
    <name evidence="6" type="ORF">HELGO_WM418</name>
</gene>
<keyword evidence="3" id="KW-0804">Transcription</keyword>
<dbReference type="Pfam" id="PF13545">
    <property type="entry name" value="HTH_Crp_2"/>
    <property type="match status" value="1"/>
</dbReference>
<dbReference type="PROSITE" id="PS51063">
    <property type="entry name" value="HTH_CRP_2"/>
    <property type="match status" value="1"/>
</dbReference>
<dbReference type="Pfam" id="PF00027">
    <property type="entry name" value="cNMP_binding"/>
    <property type="match status" value="1"/>
</dbReference>
<feature type="domain" description="Cyclic nucleotide-binding" evidence="4">
    <location>
        <begin position="9"/>
        <end position="58"/>
    </location>
</feature>
<proteinExistence type="predicted"/>
<reference evidence="6" key="1">
    <citation type="submission" date="2020-01" db="EMBL/GenBank/DDBJ databases">
        <authorList>
            <person name="Meier V. D."/>
            <person name="Meier V D."/>
        </authorList>
    </citation>
    <scope>NUCLEOTIDE SEQUENCE</scope>
    <source>
        <strain evidence="6">HLG_WM_MAG_01</strain>
    </source>
</reference>
<dbReference type="AlphaFoldDB" id="A0A6S6TTL4"/>
<evidence type="ECO:0000256" key="2">
    <source>
        <dbReference type="ARBA" id="ARBA00023125"/>
    </source>
</evidence>
<dbReference type="InterPro" id="IPR036388">
    <property type="entry name" value="WH-like_DNA-bd_sf"/>
</dbReference>
<dbReference type="GO" id="GO:0003700">
    <property type="term" value="F:DNA-binding transcription factor activity"/>
    <property type="evidence" value="ECO:0007669"/>
    <property type="project" value="TreeGrafter"/>
</dbReference>
<dbReference type="InterPro" id="IPR036390">
    <property type="entry name" value="WH_DNA-bd_sf"/>
</dbReference>
<dbReference type="EMBL" id="CACVAS010000107">
    <property type="protein sequence ID" value="CAA6818436.1"/>
    <property type="molecule type" value="Genomic_DNA"/>
</dbReference>
<dbReference type="InterPro" id="IPR012318">
    <property type="entry name" value="HTH_CRP"/>
</dbReference>
<evidence type="ECO:0000313" key="6">
    <source>
        <dbReference type="EMBL" id="CAA6818436.1"/>
    </source>
</evidence>
<dbReference type="GO" id="GO:0003677">
    <property type="term" value="F:DNA binding"/>
    <property type="evidence" value="ECO:0007669"/>
    <property type="project" value="UniProtKB-KW"/>
</dbReference>
<dbReference type="SUPFAM" id="SSF51206">
    <property type="entry name" value="cAMP-binding domain-like"/>
    <property type="match status" value="1"/>
</dbReference>